<evidence type="ECO:0000313" key="2">
    <source>
        <dbReference type="RefSeq" id="XP_006814670.1"/>
    </source>
</evidence>
<evidence type="ECO:0000313" key="1">
    <source>
        <dbReference type="Proteomes" id="UP000694865"/>
    </source>
</evidence>
<accession>A0ABM0M3S9</accession>
<dbReference type="Proteomes" id="UP000694865">
    <property type="component" value="Unplaced"/>
</dbReference>
<sequence>MAAVSALPTAKGFYGTINNISDSGLLENLPFDGPQTTASPESDKCVDDNIVCEENWEEELDLIDPYAYNTAGNVFRHPVVKQSRGKSPVDFTFIPSAEHTPCIPDYYYPEQPMFGQFDDADNDNDDS</sequence>
<keyword evidence="1" id="KW-1185">Reference proteome</keyword>
<reference evidence="2" key="1">
    <citation type="submission" date="2025-08" db="UniProtKB">
        <authorList>
            <consortium name="RefSeq"/>
        </authorList>
    </citation>
    <scope>IDENTIFICATION</scope>
    <source>
        <tissue evidence="2">Testes</tissue>
    </source>
</reference>
<proteinExistence type="predicted"/>
<organism evidence="1 2">
    <name type="scientific">Saccoglossus kowalevskii</name>
    <name type="common">Acorn worm</name>
    <dbReference type="NCBI Taxonomy" id="10224"/>
    <lineage>
        <taxon>Eukaryota</taxon>
        <taxon>Metazoa</taxon>
        <taxon>Hemichordata</taxon>
        <taxon>Enteropneusta</taxon>
        <taxon>Harrimaniidae</taxon>
        <taxon>Saccoglossus</taxon>
    </lineage>
</organism>
<dbReference type="RefSeq" id="XP_006814670.1">
    <property type="nucleotide sequence ID" value="XM_006814607.1"/>
</dbReference>
<dbReference type="GeneID" id="102808168"/>
<gene>
    <name evidence="2" type="primary">LOC102808168</name>
</gene>
<name>A0ABM0M3S9_SACKO</name>
<protein>
    <submittedName>
        <fullName evidence="2">Uncharacterized protein LOC102808168</fullName>
    </submittedName>
</protein>